<evidence type="ECO:0000313" key="5">
    <source>
        <dbReference type="Proteomes" id="UP000460221"/>
    </source>
</evidence>
<comment type="similarity">
    <text evidence="1">Belongs to the CdaR family.</text>
</comment>
<dbReference type="RefSeq" id="WP_154766777.1">
    <property type="nucleotide sequence ID" value="NZ_WLYK01000001.1"/>
</dbReference>
<feature type="domain" description="CdaR GGDEF-like" evidence="3">
    <location>
        <begin position="258"/>
        <end position="388"/>
    </location>
</feature>
<evidence type="ECO:0000256" key="1">
    <source>
        <dbReference type="ARBA" id="ARBA00006754"/>
    </source>
</evidence>
<evidence type="ECO:0008006" key="6">
    <source>
        <dbReference type="Google" id="ProtNLM"/>
    </source>
</evidence>
<dbReference type="InterPro" id="IPR051448">
    <property type="entry name" value="CdaR-like_regulators"/>
</dbReference>
<name>A0A7K1FFC6_9ACTN</name>
<evidence type="ECO:0000259" key="3">
    <source>
        <dbReference type="Pfam" id="PF17853"/>
    </source>
</evidence>
<sequence>MTTLASLVEVLREQGTGGTVEVLVGDLDRTVREVVVVDDANGLAETGEGTLLVLDRRLSAVADSYRFDIFVRRALGHGVSGILLTLPEQIDVSVTALALCRKSGVPLLKVAPDTDLNVLVRELARQLADELHLNMDRVRRALQGMDDLGAGQDTAEAIVAAGSELLGRPITLVEEADPDTVSVPAVVTEPDGERLAAAATGNADTDALVQMVLWRLAVELSRGALQRRRAEQTLRRSAGELLLQLVDADRAGRGATGAMARRLGIPVDGRHAIVRIELENLTDLTSDDVRAYEQRDRMAAAALRSTTGDPGIWHVSHDISVLLLLCTRDATAEGTAADTADLQRTVRRVIGDLVADLPELRTFTGIGSWRAGIVGLAASASEARLAVAAARARRRVNEPVGFDAVGLRSGLIEWYSSPLVRESVDTLFAPLSGLSPAKRDSMIETLGTYLDLQGSITRTAERLHLHRNAVRYRIQRALDQLGIDEDDADQRLFLHLACRAVTIR</sequence>
<evidence type="ECO:0000313" key="4">
    <source>
        <dbReference type="EMBL" id="MTD12780.1"/>
    </source>
</evidence>
<comment type="caution">
    <text evidence="4">The sequence shown here is derived from an EMBL/GenBank/DDBJ whole genome shotgun (WGS) entry which is preliminary data.</text>
</comment>
<dbReference type="Pfam" id="PF17853">
    <property type="entry name" value="GGDEF_2"/>
    <property type="match status" value="1"/>
</dbReference>
<reference evidence="4 5" key="1">
    <citation type="submission" date="2019-11" db="EMBL/GenBank/DDBJ databases">
        <authorList>
            <person name="Jiang L.-Q."/>
        </authorList>
    </citation>
    <scope>NUCLEOTIDE SEQUENCE [LARGE SCALE GENOMIC DNA]</scope>
    <source>
        <strain evidence="4 5">YIM 132087</strain>
    </source>
</reference>
<dbReference type="Proteomes" id="UP000460221">
    <property type="component" value="Unassembled WGS sequence"/>
</dbReference>
<dbReference type="InterPro" id="IPR041522">
    <property type="entry name" value="CdaR_GGDEF"/>
</dbReference>
<dbReference type="AlphaFoldDB" id="A0A7K1FFC6"/>
<feature type="domain" description="PucR C-terminal helix-turn-helix" evidence="2">
    <location>
        <begin position="443"/>
        <end position="500"/>
    </location>
</feature>
<accession>A0A7K1FFC6</accession>
<dbReference type="Gene3D" id="1.10.10.2840">
    <property type="entry name" value="PucR C-terminal helix-turn-helix domain"/>
    <property type="match status" value="1"/>
</dbReference>
<dbReference type="EMBL" id="WLYK01000001">
    <property type="protein sequence ID" value="MTD12780.1"/>
    <property type="molecule type" value="Genomic_DNA"/>
</dbReference>
<evidence type="ECO:0000259" key="2">
    <source>
        <dbReference type="Pfam" id="PF13556"/>
    </source>
</evidence>
<dbReference type="PANTHER" id="PTHR33744">
    <property type="entry name" value="CARBOHYDRATE DIACID REGULATOR"/>
    <property type="match status" value="1"/>
</dbReference>
<protein>
    <recommendedName>
        <fullName evidence="6">PucR family transcriptional regulator</fullName>
    </recommendedName>
</protein>
<dbReference type="InterPro" id="IPR042070">
    <property type="entry name" value="PucR_C-HTH_sf"/>
</dbReference>
<dbReference type="PANTHER" id="PTHR33744:SF1">
    <property type="entry name" value="DNA-BINDING TRANSCRIPTIONAL ACTIVATOR ADER"/>
    <property type="match status" value="1"/>
</dbReference>
<gene>
    <name evidence="4" type="ORF">GIS00_02325</name>
</gene>
<dbReference type="InterPro" id="IPR025736">
    <property type="entry name" value="PucR_C-HTH_dom"/>
</dbReference>
<proteinExistence type="inferred from homology"/>
<keyword evidence="5" id="KW-1185">Reference proteome</keyword>
<dbReference type="Pfam" id="PF13556">
    <property type="entry name" value="HTH_30"/>
    <property type="match status" value="1"/>
</dbReference>
<organism evidence="4 5">
    <name type="scientific">Nakamurella alba</name>
    <dbReference type="NCBI Taxonomy" id="2665158"/>
    <lineage>
        <taxon>Bacteria</taxon>
        <taxon>Bacillati</taxon>
        <taxon>Actinomycetota</taxon>
        <taxon>Actinomycetes</taxon>
        <taxon>Nakamurellales</taxon>
        <taxon>Nakamurellaceae</taxon>
        <taxon>Nakamurella</taxon>
    </lineage>
</organism>